<dbReference type="PROSITE" id="PS50160">
    <property type="entry name" value="DNA_LIGASE_A3"/>
    <property type="match status" value="1"/>
</dbReference>
<feature type="domain" description="ATP-dependent DNA ligase family profile" evidence="8">
    <location>
        <begin position="260"/>
        <end position="382"/>
    </location>
</feature>
<evidence type="ECO:0000256" key="2">
    <source>
        <dbReference type="ARBA" id="ARBA00012727"/>
    </source>
</evidence>
<keyword evidence="4" id="KW-0235">DNA replication</keyword>
<dbReference type="Pfam" id="PF04679">
    <property type="entry name" value="DNA_ligase_A_C"/>
    <property type="match status" value="1"/>
</dbReference>
<dbReference type="Gene3D" id="3.30.470.30">
    <property type="entry name" value="DNA ligase/mRNA capping enzyme"/>
    <property type="match status" value="1"/>
</dbReference>
<name>A0ABY3ET12_9BURK</name>
<evidence type="ECO:0000256" key="7">
    <source>
        <dbReference type="ARBA" id="ARBA00034003"/>
    </source>
</evidence>
<dbReference type="Gene3D" id="2.40.50.140">
    <property type="entry name" value="Nucleic acid-binding proteins"/>
    <property type="match status" value="1"/>
</dbReference>
<accession>A0ABY3ET12</accession>
<dbReference type="Pfam" id="PF01068">
    <property type="entry name" value="DNA_ligase_A_M"/>
    <property type="match status" value="1"/>
</dbReference>
<dbReference type="InterPro" id="IPR012310">
    <property type="entry name" value="DNA_ligase_ATP-dep_cent"/>
</dbReference>
<keyword evidence="10" id="KW-1185">Reference proteome</keyword>
<reference evidence="9 10" key="1">
    <citation type="submission" date="2019-05" db="EMBL/GenBank/DDBJ databases">
        <title>Whole genome sequence analysis of Cupriavidus campinensis S14E4C strain.</title>
        <authorList>
            <person name="Abbaszade G."/>
            <person name="Szabo A."/>
            <person name="Toumi M."/>
            <person name="Toth E."/>
        </authorList>
    </citation>
    <scope>NUCLEOTIDE SEQUENCE [LARGE SCALE GENOMIC DNA]</scope>
    <source>
        <strain evidence="9 10">S14E4C</strain>
    </source>
</reference>
<protein>
    <recommendedName>
        <fullName evidence="2">DNA ligase (ATP)</fullName>
        <ecNumber evidence="2">6.5.1.1</ecNumber>
    </recommendedName>
</protein>
<dbReference type="EMBL" id="VCIZ01000002">
    <property type="protein sequence ID" value="TSP13984.1"/>
    <property type="molecule type" value="Genomic_DNA"/>
</dbReference>
<dbReference type="SUPFAM" id="SSF50249">
    <property type="entry name" value="Nucleic acid-binding proteins"/>
    <property type="match status" value="1"/>
</dbReference>
<dbReference type="Proteomes" id="UP000318943">
    <property type="component" value="Unassembled WGS sequence"/>
</dbReference>
<dbReference type="InterPro" id="IPR012340">
    <property type="entry name" value="NA-bd_OB-fold"/>
</dbReference>
<sequence length="497" mass="55598">MLSTEIYDLIEQIATTSSKNEKQALIAENDHSEVRRVLQAALDPMVTYGLAKRPEPIEPDPNYSRTFDPATWDILNRLAQRKLTGNAAKDAVAKELGLLDDKSAELFWRIISKDLRAGFSESTVNKAIKGLIVTFDCMLAHPFADYKHKVTYPVAVEPKLDGVRMLAFVDLAAGGVRFFSRSGKEFAAFEHLKQPLLSMVGEYRAQLVMRATDRADEDGVPVGDTIDEYMEEADQAMQLVFDCEVVSGSFNETVSEVRRSSAQATDAVMHVFDMLPMAIFKTDEKGGQGEEFEIRRQKLAECVSYAAKDAPIKLSELNIVNSEAGVMALYRIYRGRGLEGAMVKDLKAKYHRRRNIAWLKIKAEETVDVRVVGAYYGEAGKQFEHTLGGLIVDFNGVNVDVGGGYSVKRDGKSRDEFFEAVERDLDRLGERSGAFLCPPLKGHQLSWLVDHGSEVLGRVIEVEYHEVTPDGSLRHPRFVRFRDDKALKAEVKEAEFA</sequence>
<evidence type="ECO:0000256" key="1">
    <source>
        <dbReference type="ARBA" id="ARBA00001968"/>
    </source>
</evidence>
<comment type="caution">
    <text evidence="9">The sequence shown here is derived from an EMBL/GenBank/DDBJ whole genome shotgun (WGS) entry which is preliminary data.</text>
</comment>
<keyword evidence="5" id="KW-0227">DNA damage</keyword>
<dbReference type="PANTHER" id="PTHR47810:SF1">
    <property type="entry name" value="DNA LIGASE B"/>
    <property type="match status" value="1"/>
</dbReference>
<comment type="catalytic activity">
    <reaction evidence="7">
        <text>ATP + (deoxyribonucleotide)n-3'-hydroxyl + 5'-phospho-(deoxyribonucleotide)m = (deoxyribonucleotide)n+m + AMP + diphosphate.</text>
        <dbReference type="EC" id="6.5.1.1"/>
    </reaction>
</comment>
<dbReference type="EC" id="6.5.1.1" evidence="2"/>
<evidence type="ECO:0000256" key="5">
    <source>
        <dbReference type="ARBA" id="ARBA00022763"/>
    </source>
</evidence>
<evidence type="ECO:0000256" key="6">
    <source>
        <dbReference type="ARBA" id="ARBA00023204"/>
    </source>
</evidence>
<evidence type="ECO:0000313" key="9">
    <source>
        <dbReference type="EMBL" id="TSP13984.1"/>
    </source>
</evidence>
<keyword evidence="6" id="KW-0234">DNA repair</keyword>
<organism evidence="9 10">
    <name type="scientific">Cupriavidus campinensis</name>
    <dbReference type="NCBI Taxonomy" id="151783"/>
    <lineage>
        <taxon>Bacteria</taxon>
        <taxon>Pseudomonadati</taxon>
        <taxon>Pseudomonadota</taxon>
        <taxon>Betaproteobacteria</taxon>
        <taxon>Burkholderiales</taxon>
        <taxon>Burkholderiaceae</taxon>
        <taxon>Cupriavidus</taxon>
    </lineage>
</organism>
<keyword evidence="3" id="KW-0436">Ligase</keyword>
<dbReference type="InterPro" id="IPR016059">
    <property type="entry name" value="DNA_ligase_ATP-dep_CS"/>
</dbReference>
<comment type="cofactor">
    <cofactor evidence="1">
        <name>a divalent metal cation</name>
        <dbReference type="ChEBI" id="CHEBI:60240"/>
    </cofactor>
</comment>
<evidence type="ECO:0000313" key="10">
    <source>
        <dbReference type="Proteomes" id="UP000318943"/>
    </source>
</evidence>
<dbReference type="InterPro" id="IPR012309">
    <property type="entry name" value="DNA_ligase_ATP-dep_C"/>
</dbReference>
<evidence type="ECO:0000259" key="8">
    <source>
        <dbReference type="PROSITE" id="PS50160"/>
    </source>
</evidence>
<gene>
    <name evidence="9" type="ORF">FGG12_05805</name>
</gene>
<dbReference type="SUPFAM" id="SSF56091">
    <property type="entry name" value="DNA ligase/mRNA capping enzyme, catalytic domain"/>
    <property type="match status" value="1"/>
</dbReference>
<dbReference type="InterPro" id="IPR050326">
    <property type="entry name" value="NAD_dep_DNA_ligaseB"/>
</dbReference>
<dbReference type="RefSeq" id="WP_144196677.1">
    <property type="nucleotide sequence ID" value="NZ_VCIZ01000002.1"/>
</dbReference>
<evidence type="ECO:0000256" key="4">
    <source>
        <dbReference type="ARBA" id="ARBA00022705"/>
    </source>
</evidence>
<dbReference type="PANTHER" id="PTHR47810">
    <property type="entry name" value="DNA LIGASE"/>
    <property type="match status" value="1"/>
</dbReference>
<dbReference type="PROSITE" id="PS00697">
    <property type="entry name" value="DNA_LIGASE_A1"/>
    <property type="match status" value="1"/>
</dbReference>
<evidence type="ECO:0000256" key="3">
    <source>
        <dbReference type="ARBA" id="ARBA00022598"/>
    </source>
</evidence>
<proteinExistence type="predicted"/>